<reference evidence="2 3" key="1">
    <citation type="submission" date="2024-04" db="EMBL/GenBank/DDBJ databases">
        <authorList>
            <person name="Fracassetti M."/>
        </authorList>
    </citation>
    <scope>NUCLEOTIDE SEQUENCE [LARGE SCALE GENOMIC DNA]</scope>
</reference>
<evidence type="ECO:0000313" key="3">
    <source>
        <dbReference type="Proteomes" id="UP001497516"/>
    </source>
</evidence>
<name>A0AAV2FVG6_9ROSI</name>
<organism evidence="2 3">
    <name type="scientific">Linum trigynum</name>
    <dbReference type="NCBI Taxonomy" id="586398"/>
    <lineage>
        <taxon>Eukaryota</taxon>
        <taxon>Viridiplantae</taxon>
        <taxon>Streptophyta</taxon>
        <taxon>Embryophyta</taxon>
        <taxon>Tracheophyta</taxon>
        <taxon>Spermatophyta</taxon>
        <taxon>Magnoliopsida</taxon>
        <taxon>eudicotyledons</taxon>
        <taxon>Gunneridae</taxon>
        <taxon>Pentapetalae</taxon>
        <taxon>rosids</taxon>
        <taxon>fabids</taxon>
        <taxon>Malpighiales</taxon>
        <taxon>Linaceae</taxon>
        <taxon>Linum</taxon>
    </lineage>
</organism>
<gene>
    <name evidence="2" type="ORF">LTRI10_LOCUS42045</name>
</gene>
<keyword evidence="3" id="KW-1185">Reference proteome</keyword>
<feature type="compositionally biased region" description="Basic residues" evidence="1">
    <location>
        <begin position="86"/>
        <end position="95"/>
    </location>
</feature>
<sequence>MRVPVRPHEVPILVQPHLGTGAPTLRNNVSFSLLNLRRASLFPHLETAGHLPSSPGASRGAPLLPLLHQLRRMYSGLRQARPRPQLVRKRPRSRSSRCGAPYSDQLQQWPSLWTSSSWEQVEGPPRRL</sequence>
<accession>A0AAV2FVG6</accession>
<evidence type="ECO:0000313" key="2">
    <source>
        <dbReference type="EMBL" id="CAL1402012.1"/>
    </source>
</evidence>
<evidence type="ECO:0000256" key="1">
    <source>
        <dbReference type="SAM" id="MobiDB-lite"/>
    </source>
</evidence>
<dbReference type="AlphaFoldDB" id="A0AAV2FVG6"/>
<dbReference type="Proteomes" id="UP001497516">
    <property type="component" value="Chromosome 7"/>
</dbReference>
<feature type="region of interest" description="Disordered" evidence="1">
    <location>
        <begin position="77"/>
        <end position="104"/>
    </location>
</feature>
<dbReference type="EMBL" id="OZ034820">
    <property type="protein sequence ID" value="CAL1402012.1"/>
    <property type="molecule type" value="Genomic_DNA"/>
</dbReference>
<protein>
    <submittedName>
        <fullName evidence="2">Uncharacterized protein</fullName>
    </submittedName>
</protein>
<proteinExistence type="predicted"/>